<feature type="binding site" evidence="3">
    <location>
        <position position="259"/>
    </location>
    <ligand>
        <name>pyruvate</name>
        <dbReference type="ChEBI" id="CHEBI:15361"/>
    </ligand>
</feature>
<sequence length="349" mass="37393">MNTTGMTGTSLPQNIYSRSQLNKSYSSTVIGISEETPQRILRPGVYVPTLAFFKKENEELDEATIAQHAVRMVKAGVVGLVTQGTFGEAVHLSHIERCKITRTTRHAIGAAGYVQIPIIVGCGAQSTSEAIELCHAAQSSGADYALVLPPSIYKAHYSKDILRDFFTDIASMSPLPILIYNYPTVTNGVDLDSDLIIELAKHPNIVGCKLSCNNMGKFNRVAAATRPATETGRGSGFMCFGGQAESALQTLTGAGSGVITGLANLAPKTCVRLVELHRLSTQESWDLQGVVARADAVVTSGGIAGLKCTLESFLGYGGYARKPLPRPSQEQIGRLSDQFREIVDLEKSL</sequence>
<dbReference type="PANTHER" id="PTHR12128">
    <property type="entry name" value="DIHYDRODIPICOLINATE SYNTHASE"/>
    <property type="match status" value="1"/>
</dbReference>
<dbReference type="SUPFAM" id="SSF51569">
    <property type="entry name" value="Aldolase"/>
    <property type="match status" value="1"/>
</dbReference>
<protein>
    <submittedName>
        <fullName evidence="4">Uncharacterized protein</fullName>
    </submittedName>
</protein>
<dbReference type="PRINTS" id="PR00146">
    <property type="entry name" value="DHPICSNTHASE"/>
</dbReference>
<keyword evidence="5" id="KW-1185">Reference proteome</keyword>
<dbReference type="Proteomes" id="UP001141434">
    <property type="component" value="Unassembled WGS sequence"/>
</dbReference>
<reference evidence="4" key="2">
    <citation type="journal article" date="2023" name="IMA Fungus">
        <title>Comparative genomic study of the Penicillium genus elucidates a diverse pangenome and 15 lateral gene transfer events.</title>
        <authorList>
            <person name="Petersen C."/>
            <person name="Sorensen T."/>
            <person name="Nielsen M.R."/>
            <person name="Sondergaard T.E."/>
            <person name="Sorensen J.L."/>
            <person name="Fitzpatrick D.A."/>
            <person name="Frisvad J.C."/>
            <person name="Nielsen K.L."/>
        </authorList>
    </citation>
    <scope>NUCLEOTIDE SEQUENCE</scope>
    <source>
        <strain evidence="4">IBT 34128</strain>
    </source>
</reference>
<evidence type="ECO:0000256" key="2">
    <source>
        <dbReference type="PIRSR" id="PIRSR001365-1"/>
    </source>
</evidence>
<organism evidence="4 5">
    <name type="scientific">Penicillium alfredii</name>
    <dbReference type="NCBI Taxonomy" id="1506179"/>
    <lineage>
        <taxon>Eukaryota</taxon>
        <taxon>Fungi</taxon>
        <taxon>Dikarya</taxon>
        <taxon>Ascomycota</taxon>
        <taxon>Pezizomycotina</taxon>
        <taxon>Eurotiomycetes</taxon>
        <taxon>Eurotiomycetidae</taxon>
        <taxon>Eurotiales</taxon>
        <taxon>Aspergillaceae</taxon>
        <taxon>Penicillium</taxon>
    </lineage>
</organism>
<evidence type="ECO:0000313" key="4">
    <source>
        <dbReference type="EMBL" id="KAJ5114384.1"/>
    </source>
</evidence>
<dbReference type="AlphaFoldDB" id="A0A9W9G919"/>
<evidence type="ECO:0000256" key="3">
    <source>
        <dbReference type="PIRSR" id="PIRSR001365-2"/>
    </source>
</evidence>
<proteinExistence type="inferred from homology"/>
<evidence type="ECO:0000313" key="5">
    <source>
        <dbReference type="Proteomes" id="UP001141434"/>
    </source>
</evidence>
<dbReference type="CDD" id="cd00408">
    <property type="entry name" value="DHDPS-like"/>
    <property type="match status" value="1"/>
</dbReference>
<comment type="similarity">
    <text evidence="1">Belongs to the DapA family.</text>
</comment>
<dbReference type="InterPro" id="IPR013785">
    <property type="entry name" value="Aldolase_TIM"/>
</dbReference>
<dbReference type="InterPro" id="IPR002220">
    <property type="entry name" value="DapA-like"/>
</dbReference>
<comment type="caution">
    <text evidence="4">The sequence shown here is derived from an EMBL/GenBank/DDBJ whole genome shotgun (WGS) entry which is preliminary data.</text>
</comment>
<keyword evidence="1" id="KW-0456">Lyase</keyword>
<dbReference type="RefSeq" id="XP_056515577.1">
    <property type="nucleotide sequence ID" value="XM_056650727.1"/>
</dbReference>
<dbReference type="PIRSF" id="PIRSF001365">
    <property type="entry name" value="DHDPS"/>
    <property type="match status" value="1"/>
</dbReference>
<accession>A0A9W9G919</accession>
<dbReference type="PANTHER" id="PTHR12128:SF52">
    <property type="entry name" value="4-HYDROXY-2-OXOGLUTARATE ALDOLASE, MITOCHONDRIAL-RELATED"/>
    <property type="match status" value="1"/>
</dbReference>
<dbReference type="GO" id="GO:0008840">
    <property type="term" value="F:4-hydroxy-tetrahydrodipicolinate synthase activity"/>
    <property type="evidence" value="ECO:0007669"/>
    <property type="project" value="TreeGrafter"/>
</dbReference>
<reference evidence="4" key="1">
    <citation type="submission" date="2022-11" db="EMBL/GenBank/DDBJ databases">
        <authorList>
            <person name="Petersen C."/>
        </authorList>
    </citation>
    <scope>NUCLEOTIDE SEQUENCE</scope>
    <source>
        <strain evidence="4">IBT 34128</strain>
    </source>
</reference>
<dbReference type="Pfam" id="PF00701">
    <property type="entry name" value="DHDPS"/>
    <property type="match status" value="1"/>
</dbReference>
<feature type="active site" description="Schiff-base intermediate with substrate" evidence="2">
    <location>
        <position position="209"/>
    </location>
</feature>
<dbReference type="OrthoDB" id="191315at2759"/>
<gene>
    <name evidence="4" type="ORF">NUU61_000143</name>
</gene>
<dbReference type="EMBL" id="JAPMSZ010000001">
    <property type="protein sequence ID" value="KAJ5114384.1"/>
    <property type="molecule type" value="Genomic_DNA"/>
</dbReference>
<dbReference type="GeneID" id="81389895"/>
<dbReference type="Gene3D" id="3.20.20.70">
    <property type="entry name" value="Aldolase class I"/>
    <property type="match status" value="1"/>
</dbReference>
<dbReference type="SMART" id="SM01130">
    <property type="entry name" value="DHDPS"/>
    <property type="match status" value="1"/>
</dbReference>
<evidence type="ECO:0000256" key="1">
    <source>
        <dbReference type="PIRNR" id="PIRNR001365"/>
    </source>
</evidence>
<name>A0A9W9G919_9EURO</name>
<feature type="active site" description="Proton donor/acceptor" evidence="2">
    <location>
        <position position="180"/>
    </location>
</feature>